<evidence type="ECO:0000313" key="1">
    <source>
        <dbReference type="EMBL" id="CAG4933607.1"/>
    </source>
</evidence>
<evidence type="ECO:0000313" key="2">
    <source>
        <dbReference type="Proteomes" id="UP000691718"/>
    </source>
</evidence>
<dbReference type="EMBL" id="CAJQZP010000031">
    <property type="protein sequence ID" value="CAG4933607.1"/>
    <property type="molecule type" value="Genomic_DNA"/>
</dbReference>
<name>A0A8S3W0M3_PARAO</name>
<protein>
    <submittedName>
        <fullName evidence="1">(apollo) hypothetical protein</fullName>
    </submittedName>
</protein>
<accession>A0A8S3W0M3</accession>
<proteinExistence type="predicted"/>
<sequence length="93" mass="11185">MFSIHNSGKVKWSMTMYWKLLRIAPNQMFQLLENVPSHIFQLLESALSHKFLWLECVPNHMLLLIPRLLRLLVHQRTNERIYFSNKIHCVLVE</sequence>
<gene>
    <name evidence="1" type="ORF">PAPOLLO_LOCUS685</name>
</gene>
<comment type="caution">
    <text evidence="1">The sequence shown here is derived from an EMBL/GenBank/DDBJ whole genome shotgun (WGS) entry which is preliminary data.</text>
</comment>
<organism evidence="1 2">
    <name type="scientific">Parnassius apollo</name>
    <name type="common">Apollo butterfly</name>
    <name type="synonym">Papilio apollo</name>
    <dbReference type="NCBI Taxonomy" id="110799"/>
    <lineage>
        <taxon>Eukaryota</taxon>
        <taxon>Metazoa</taxon>
        <taxon>Ecdysozoa</taxon>
        <taxon>Arthropoda</taxon>
        <taxon>Hexapoda</taxon>
        <taxon>Insecta</taxon>
        <taxon>Pterygota</taxon>
        <taxon>Neoptera</taxon>
        <taxon>Endopterygota</taxon>
        <taxon>Lepidoptera</taxon>
        <taxon>Glossata</taxon>
        <taxon>Ditrysia</taxon>
        <taxon>Papilionoidea</taxon>
        <taxon>Papilionidae</taxon>
        <taxon>Parnassiinae</taxon>
        <taxon>Parnassini</taxon>
        <taxon>Parnassius</taxon>
        <taxon>Parnassius</taxon>
    </lineage>
</organism>
<dbReference type="AlphaFoldDB" id="A0A8S3W0M3"/>
<reference evidence="1" key="1">
    <citation type="submission" date="2021-04" db="EMBL/GenBank/DDBJ databases">
        <authorList>
            <person name="Tunstrom K."/>
        </authorList>
    </citation>
    <scope>NUCLEOTIDE SEQUENCE</scope>
</reference>
<keyword evidence="2" id="KW-1185">Reference proteome</keyword>
<dbReference type="Proteomes" id="UP000691718">
    <property type="component" value="Unassembled WGS sequence"/>
</dbReference>